<name>A0A8S9I320_BRACR</name>
<reference evidence="1" key="1">
    <citation type="submission" date="2019-12" db="EMBL/GenBank/DDBJ databases">
        <title>Genome sequencing and annotation of Brassica cretica.</title>
        <authorList>
            <person name="Studholme D.J."/>
            <person name="Sarris P.F."/>
        </authorList>
    </citation>
    <scope>NUCLEOTIDE SEQUENCE</scope>
    <source>
        <strain evidence="1">PFS-102/07</strain>
        <tissue evidence="1">Leaf</tissue>
    </source>
</reference>
<organism evidence="1">
    <name type="scientific">Brassica cretica</name>
    <name type="common">Mustard</name>
    <dbReference type="NCBI Taxonomy" id="69181"/>
    <lineage>
        <taxon>Eukaryota</taxon>
        <taxon>Viridiplantae</taxon>
        <taxon>Streptophyta</taxon>
        <taxon>Embryophyta</taxon>
        <taxon>Tracheophyta</taxon>
        <taxon>Spermatophyta</taxon>
        <taxon>Magnoliopsida</taxon>
        <taxon>eudicotyledons</taxon>
        <taxon>Gunneridae</taxon>
        <taxon>Pentapetalae</taxon>
        <taxon>rosids</taxon>
        <taxon>malvids</taxon>
        <taxon>Brassicales</taxon>
        <taxon>Brassicaceae</taxon>
        <taxon>Brassiceae</taxon>
        <taxon>Brassica</taxon>
    </lineage>
</organism>
<dbReference type="EMBL" id="QGKY02001250">
    <property type="protein sequence ID" value="KAF2563883.1"/>
    <property type="molecule type" value="Genomic_DNA"/>
</dbReference>
<sequence length="70" mass="7714">MSDSTAAWNNSQQIHQGRLCTENLLIGVGIDEFIRLQCIYFNAVPSALQGNLKQNCSGRHGLDHCLLPTT</sequence>
<protein>
    <submittedName>
        <fullName evidence="1">Uncharacterized protein</fullName>
    </submittedName>
</protein>
<accession>A0A8S9I320</accession>
<dbReference type="AlphaFoldDB" id="A0A8S9I320"/>
<proteinExistence type="predicted"/>
<comment type="caution">
    <text evidence="1">The sequence shown here is derived from an EMBL/GenBank/DDBJ whole genome shotgun (WGS) entry which is preliminary data.</text>
</comment>
<evidence type="ECO:0000313" key="1">
    <source>
        <dbReference type="EMBL" id="KAF2563883.1"/>
    </source>
</evidence>
<gene>
    <name evidence="1" type="ORF">F2Q70_00017173</name>
</gene>